<feature type="signal peptide" evidence="3">
    <location>
        <begin position="1"/>
        <end position="18"/>
    </location>
</feature>
<keyword evidence="3" id="KW-0732">Signal</keyword>
<proteinExistence type="predicted"/>
<feature type="compositionally biased region" description="Low complexity" evidence="2">
    <location>
        <begin position="206"/>
        <end position="222"/>
    </location>
</feature>
<feature type="region of interest" description="Disordered" evidence="2">
    <location>
        <begin position="203"/>
        <end position="222"/>
    </location>
</feature>
<dbReference type="AlphaFoldDB" id="A0A1Y1MFS8"/>
<evidence type="ECO:0000256" key="3">
    <source>
        <dbReference type="SAM" id="SignalP"/>
    </source>
</evidence>
<feature type="chain" id="PRO_5012530690" description="Cuticle protein" evidence="3">
    <location>
        <begin position="19"/>
        <end position="294"/>
    </location>
</feature>
<dbReference type="GeneID" id="116169232"/>
<dbReference type="PANTHER" id="PTHR10380">
    <property type="entry name" value="CUTICLE PROTEIN"/>
    <property type="match status" value="1"/>
</dbReference>
<dbReference type="EMBL" id="GEZM01032433">
    <property type="protein sequence ID" value="JAV84574.1"/>
    <property type="molecule type" value="Transcribed_RNA"/>
</dbReference>
<dbReference type="InterPro" id="IPR050468">
    <property type="entry name" value="Cuticle_Struct_Prot"/>
</dbReference>
<evidence type="ECO:0000313" key="4">
    <source>
        <dbReference type="EMBL" id="JAV84574.1"/>
    </source>
</evidence>
<sequence length="294" mass="33577">MAILYLMIVLVVGAQIRAEDTEQPPPSLLEILRVPDESPAPAWLSKDDASAPLSSDEPRPSLLEVPRSFFGPSANYDYPVPSEDLQLPSLEPWNPNNDPKFYYELPAIITKQQQPTNLYPKKYNADVYDKEKPLSARPKQEILLTPITKEDYLNKQKDYDKVVLNLEKVQNQKAVTNEKVQTKANEPDSAATGFSEGFNFLGESNHLTSDHSPSSDLHHSSSPYRQHFHIQGHEGPHSYKWGYDTGKGYNRQFRYEERDKHGHVKGHYGFYDKHGKLQTIHYSADPHHGFNLDH</sequence>
<dbReference type="RefSeq" id="XP_031341125.1">
    <property type="nucleotide sequence ID" value="XM_031485265.1"/>
</dbReference>
<dbReference type="GO" id="GO:0008010">
    <property type="term" value="F:structural constituent of chitin-based larval cuticle"/>
    <property type="evidence" value="ECO:0007669"/>
    <property type="project" value="TreeGrafter"/>
</dbReference>
<feature type="region of interest" description="Disordered" evidence="2">
    <location>
        <begin position="40"/>
        <end position="59"/>
    </location>
</feature>
<dbReference type="PROSITE" id="PS51155">
    <property type="entry name" value="CHIT_BIND_RR_2"/>
    <property type="match status" value="1"/>
</dbReference>
<dbReference type="Pfam" id="PF00379">
    <property type="entry name" value="Chitin_bind_4"/>
    <property type="match status" value="1"/>
</dbReference>
<evidence type="ECO:0000256" key="1">
    <source>
        <dbReference type="PROSITE-ProRule" id="PRU00497"/>
    </source>
</evidence>
<protein>
    <recommendedName>
        <fullName evidence="5">Cuticle protein</fullName>
    </recommendedName>
</protein>
<accession>A0A1Y1MFS8</accession>
<evidence type="ECO:0000256" key="2">
    <source>
        <dbReference type="SAM" id="MobiDB-lite"/>
    </source>
</evidence>
<evidence type="ECO:0008006" key="5">
    <source>
        <dbReference type="Google" id="ProtNLM"/>
    </source>
</evidence>
<dbReference type="GO" id="GO:0062129">
    <property type="term" value="C:chitin-based extracellular matrix"/>
    <property type="evidence" value="ECO:0007669"/>
    <property type="project" value="TreeGrafter"/>
</dbReference>
<reference evidence="4" key="1">
    <citation type="journal article" date="2016" name="Sci. Rep.">
        <title>Molecular characterization of firefly nuptial gifts: a multi-omics approach sheds light on postcopulatory sexual selection.</title>
        <authorList>
            <person name="Al-Wathiqui N."/>
            <person name="Fallon T.R."/>
            <person name="South A."/>
            <person name="Weng J.K."/>
            <person name="Lewis S.M."/>
        </authorList>
    </citation>
    <scope>NUCLEOTIDE SEQUENCE</scope>
</reference>
<keyword evidence="1" id="KW-0193">Cuticle</keyword>
<dbReference type="KEGG" id="ppyr:116169232"/>
<dbReference type="OrthoDB" id="6436078at2759"/>
<name>A0A1Y1MFS8_PHOPY</name>
<organism evidence="4">
    <name type="scientific">Photinus pyralis</name>
    <name type="common">Common eastern firefly</name>
    <name type="synonym">Lampyris pyralis</name>
    <dbReference type="NCBI Taxonomy" id="7054"/>
    <lineage>
        <taxon>Eukaryota</taxon>
        <taxon>Metazoa</taxon>
        <taxon>Ecdysozoa</taxon>
        <taxon>Arthropoda</taxon>
        <taxon>Hexapoda</taxon>
        <taxon>Insecta</taxon>
        <taxon>Pterygota</taxon>
        <taxon>Neoptera</taxon>
        <taxon>Endopterygota</taxon>
        <taxon>Coleoptera</taxon>
        <taxon>Polyphaga</taxon>
        <taxon>Elateriformia</taxon>
        <taxon>Elateroidea</taxon>
        <taxon>Lampyridae</taxon>
        <taxon>Lampyrinae</taxon>
        <taxon>Photinus</taxon>
    </lineage>
</organism>
<dbReference type="InterPro" id="IPR000618">
    <property type="entry name" value="Insect_cuticle"/>
</dbReference>